<gene>
    <name evidence="2" type="ORF">SCLCIDRAFT_1207832</name>
</gene>
<reference evidence="2 3" key="1">
    <citation type="submission" date="2014-04" db="EMBL/GenBank/DDBJ databases">
        <authorList>
            <consortium name="DOE Joint Genome Institute"/>
            <person name="Kuo A."/>
            <person name="Kohler A."/>
            <person name="Nagy L.G."/>
            <person name="Floudas D."/>
            <person name="Copeland A."/>
            <person name="Barry K.W."/>
            <person name="Cichocki N."/>
            <person name="Veneault-Fourrey C."/>
            <person name="LaButti K."/>
            <person name="Lindquist E.A."/>
            <person name="Lipzen A."/>
            <person name="Lundell T."/>
            <person name="Morin E."/>
            <person name="Murat C."/>
            <person name="Sun H."/>
            <person name="Tunlid A."/>
            <person name="Henrissat B."/>
            <person name="Grigoriev I.V."/>
            <person name="Hibbett D.S."/>
            <person name="Martin F."/>
            <person name="Nordberg H.P."/>
            <person name="Cantor M.N."/>
            <person name="Hua S.X."/>
        </authorList>
    </citation>
    <scope>NUCLEOTIDE SEQUENCE [LARGE SCALE GENOMIC DNA]</scope>
    <source>
        <strain evidence="2 3">Foug A</strain>
    </source>
</reference>
<reference evidence="3" key="2">
    <citation type="submission" date="2015-01" db="EMBL/GenBank/DDBJ databases">
        <title>Evolutionary Origins and Diversification of the Mycorrhizal Mutualists.</title>
        <authorList>
            <consortium name="DOE Joint Genome Institute"/>
            <consortium name="Mycorrhizal Genomics Consortium"/>
            <person name="Kohler A."/>
            <person name="Kuo A."/>
            <person name="Nagy L.G."/>
            <person name="Floudas D."/>
            <person name="Copeland A."/>
            <person name="Barry K.W."/>
            <person name="Cichocki N."/>
            <person name="Veneault-Fourrey C."/>
            <person name="LaButti K."/>
            <person name="Lindquist E.A."/>
            <person name="Lipzen A."/>
            <person name="Lundell T."/>
            <person name="Morin E."/>
            <person name="Murat C."/>
            <person name="Riley R."/>
            <person name="Ohm R."/>
            <person name="Sun H."/>
            <person name="Tunlid A."/>
            <person name="Henrissat B."/>
            <person name="Grigoriev I.V."/>
            <person name="Hibbett D.S."/>
            <person name="Martin F."/>
        </authorList>
    </citation>
    <scope>NUCLEOTIDE SEQUENCE [LARGE SCALE GENOMIC DNA]</scope>
    <source>
        <strain evidence="3">Foug A</strain>
    </source>
</reference>
<evidence type="ECO:0000256" key="1">
    <source>
        <dbReference type="SAM" id="MobiDB-lite"/>
    </source>
</evidence>
<organism evidence="2 3">
    <name type="scientific">Scleroderma citrinum Foug A</name>
    <dbReference type="NCBI Taxonomy" id="1036808"/>
    <lineage>
        <taxon>Eukaryota</taxon>
        <taxon>Fungi</taxon>
        <taxon>Dikarya</taxon>
        <taxon>Basidiomycota</taxon>
        <taxon>Agaricomycotina</taxon>
        <taxon>Agaricomycetes</taxon>
        <taxon>Agaricomycetidae</taxon>
        <taxon>Boletales</taxon>
        <taxon>Sclerodermatineae</taxon>
        <taxon>Sclerodermataceae</taxon>
        <taxon>Scleroderma</taxon>
    </lineage>
</organism>
<dbReference type="InParanoid" id="A0A0C3AWS0"/>
<feature type="region of interest" description="Disordered" evidence="1">
    <location>
        <begin position="49"/>
        <end position="81"/>
    </location>
</feature>
<evidence type="ECO:0000313" key="3">
    <source>
        <dbReference type="Proteomes" id="UP000053989"/>
    </source>
</evidence>
<name>A0A0C3AWS0_9AGAM</name>
<feature type="region of interest" description="Disordered" evidence="1">
    <location>
        <begin position="322"/>
        <end position="341"/>
    </location>
</feature>
<accession>A0A0C3AWS0</accession>
<feature type="region of interest" description="Disordered" evidence="1">
    <location>
        <begin position="143"/>
        <end position="168"/>
    </location>
</feature>
<feature type="compositionally biased region" description="Polar residues" evidence="1">
    <location>
        <begin position="323"/>
        <end position="334"/>
    </location>
</feature>
<sequence>MSDRPGGLDLRRQTLKTSHLTSPDKTILILLTAQQVLQPEALQHSCTMAPRTTRNSNGLRSPGIPRRAARPRAPVVAKVPPAPPVAPPVTMSVGADNDKNEYYSKEIKWLKCRDKYGVPVTVKYSATGEGVHLIWDWSEVEGREKSNAMDEDEDRMENDTGTPPPTAFKEAVNTPQQRYPYDAGSVLRTPVKRAKPLRPSPTRFGDRDIHSVCEHPGLYREGNGDYRMILSHDVGSYVNLSREQVEQQQIMDDHKIFVVQLQRMMAETEAALREAVGPFSVDGCGDVTMDEAPTKRRVQTAGASGTILLAGEPIHQPNHRVQVGQTAESVSITGPNGERLDRHGRHMFGPEGTVLIDPTFCPKKRTRLPAPREVLEEEGEDHL</sequence>
<dbReference type="HOGENOM" id="CLU_059056_0_0_1"/>
<dbReference type="AlphaFoldDB" id="A0A0C3AWS0"/>
<keyword evidence="3" id="KW-1185">Reference proteome</keyword>
<evidence type="ECO:0000313" key="2">
    <source>
        <dbReference type="EMBL" id="KIM69427.1"/>
    </source>
</evidence>
<dbReference type="EMBL" id="KN822006">
    <property type="protein sequence ID" value="KIM69427.1"/>
    <property type="molecule type" value="Genomic_DNA"/>
</dbReference>
<proteinExistence type="predicted"/>
<protein>
    <submittedName>
        <fullName evidence="2">Uncharacterized protein</fullName>
    </submittedName>
</protein>
<dbReference type="Proteomes" id="UP000053989">
    <property type="component" value="Unassembled WGS sequence"/>
</dbReference>
<dbReference type="OrthoDB" id="2753420at2759"/>
<feature type="compositionally biased region" description="Polar residues" evidence="1">
    <location>
        <begin position="49"/>
        <end position="59"/>
    </location>
</feature>